<dbReference type="InterPro" id="IPR020472">
    <property type="entry name" value="WD40_PAC1"/>
</dbReference>
<dbReference type="SUPFAM" id="SSF50978">
    <property type="entry name" value="WD40 repeat-like"/>
    <property type="match status" value="1"/>
</dbReference>
<evidence type="ECO:0000256" key="4">
    <source>
        <dbReference type="ARBA" id="ARBA00022737"/>
    </source>
</evidence>
<keyword evidence="3 6" id="KW-0853">WD repeat</keyword>
<dbReference type="PRINTS" id="PR00320">
    <property type="entry name" value="GPROTEINBRPT"/>
</dbReference>
<accession>A0A9W8LJP6</accession>
<keyword evidence="2" id="KW-0963">Cytoplasm</keyword>
<proteinExistence type="inferred from homology"/>
<protein>
    <submittedName>
        <fullName evidence="7">WD repeat-containing protein 83</fullName>
    </submittedName>
</protein>
<dbReference type="InterPro" id="IPR051980">
    <property type="entry name" value="WD_repeat_MORG1"/>
</dbReference>
<comment type="caution">
    <text evidence="7">The sequence shown here is derived from an EMBL/GenBank/DDBJ whole genome shotgun (WGS) entry which is preliminary data.</text>
</comment>
<dbReference type="PROSITE" id="PS00678">
    <property type="entry name" value="WD_REPEATS_1"/>
    <property type="match status" value="1"/>
</dbReference>
<evidence type="ECO:0000256" key="1">
    <source>
        <dbReference type="ARBA" id="ARBA00004496"/>
    </source>
</evidence>
<sequence length="337" mass="36698">MSQFQSLPFEIIECIVNWGSVLSGKMDAWMKSSGFAKGSIVVSGSFDKTVALWDTRSSDRTPLQTLNDAQDGISSVVLGDTEIVSGSLDGSVRTYDMRMGRMTADMLGPSVVSVRPVPDNKHSLLVGCMDSTVQILDCLSAKVSGTFTGHTCTQYRVQCDTNGAQVASGSEDGHVYMWDIEKADGPTGHKTKLEGHKGVVNAVAFHPGAVEAPTKQHSLLSAASDGTMILLLLFGSAIEMASGSLCHSAFWGSRLQNKYLVEVTMSSTMSHRTAHLYYETALPKPYRIVHQDEDGDDAEDADDMSWVNRGHEEKAKRRIRLKVTVDDRNQIQEVECG</sequence>
<feature type="repeat" description="WD" evidence="6">
    <location>
        <begin position="147"/>
        <end position="181"/>
    </location>
</feature>
<evidence type="ECO:0000256" key="5">
    <source>
        <dbReference type="ARBA" id="ARBA00038145"/>
    </source>
</evidence>
<dbReference type="EMBL" id="JANBUM010000164">
    <property type="protein sequence ID" value="KAJ2782783.1"/>
    <property type="molecule type" value="Genomic_DNA"/>
</dbReference>
<dbReference type="GO" id="GO:0071013">
    <property type="term" value="C:catalytic step 2 spliceosome"/>
    <property type="evidence" value="ECO:0007669"/>
    <property type="project" value="TreeGrafter"/>
</dbReference>
<name>A0A9W8LJP6_9FUNG</name>
<evidence type="ECO:0000256" key="3">
    <source>
        <dbReference type="ARBA" id="ARBA00022574"/>
    </source>
</evidence>
<dbReference type="PANTHER" id="PTHR22842">
    <property type="entry name" value="WD40 REPEAT PROTEIN"/>
    <property type="match status" value="1"/>
</dbReference>
<dbReference type="SMART" id="SM00320">
    <property type="entry name" value="WD40"/>
    <property type="match status" value="5"/>
</dbReference>
<dbReference type="GO" id="GO:0005737">
    <property type="term" value="C:cytoplasm"/>
    <property type="evidence" value="ECO:0007669"/>
    <property type="project" value="UniProtKB-SubCell"/>
</dbReference>
<feature type="repeat" description="WD" evidence="6">
    <location>
        <begin position="38"/>
        <end position="63"/>
    </location>
</feature>
<evidence type="ECO:0000256" key="6">
    <source>
        <dbReference type="PROSITE-ProRule" id="PRU00221"/>
    </source>
</evidence>
<evidence type="ECO:0000256" key="2">
    <source>
        <dbReference type="ARBA" id="ARBA00022490"/>
    </source>
</evidence>
<dbReference type="GO" id="GO:0000398">
    <property type="term" value="P:mRNA splicing, via spliceosome"/>
    <property type="evidence" value="ECO:0007669"/>
    <property type="project" value="TreeGrafter"/>
</dbReference>
<dbReference type="PROSITE" id="PS50294">
    <property type="entry name" value="WD_REPEATS_REGION"/>
    <property type="match status" value="1"/>
</dbReference>
<evidence type="ECO:0000313" key="7">
    <source>
        <dbReference type="EMBL" id="KAJ2782783.1"/>
    </source>
</evidence>
<keyword evidence="4" id="KW-0677">Repeat</keyword>
<reference evidence="7" key="1">
    <citation type="submission" date="2022-07" db="EMBL/GenBank/DDBJ databases">
        <title>Phylogenomic reconstructions and comparative analyses of Kickxellomycotina fungi.</title>
        <authorList>
            <person name="Reynolds N.K."/>
            <person name="Stajich J.E."/>
            <person name="Barry K."/>
            <person name="Grigoriev I.V."/>
            <person name="Crous P."/>
            <person name="Smith M.E."/>
        </authorList>
    </citation>
    <scope>NUCLEOTIDE SEQUENCE</scope>
    <source>
        <strain evidence="7">BCRC 34489</strain>
    </source>
</reference>
<comment type="subcellular location">
    <subcellularLocation>
        <location evidence="1">Cytoplasm</location>
    </subcellularLocation>
</comment>
<organism evidence="7 8">
    <name type="scientific">Coemansia interrupta</name>
    <dbReference type="NCBI Taxonomy" id="1126814"/>
    <lineage>
        <taxon>Eukaryota</taxon>
        <taxon>Fungi</taxon>
        <taxon>Fungi incertae sedis</taxon>
        <taxon>Zoopagomycota</taxon>
        <taxon>Kickxellomycotina</taxon>
        <taxon>Kickxellomycetes</taxon>
        <taxon>Kickxellales</taxon>
        <taxon>Kickxellaceae</taxon>
        <taxon>Coemansia</taxon>
    </lineage>
</organism>
<gene>
    <name evidence="7" type="primary">WDR83</name>
    <name evidence="7" type="ORF">GGI15_002803</name>
</gene>
<dbReference type="PROSITE" id="PS50082">
    <property type="entry name" value="WD_REPEATS_2"/>
    <property type="match status" value="2"/>
</dbReference>
<dbReference type="InterPro" id="IPR036322">
    <property type="entry name" value="WD40_repeat_dom_sf"/>
</dbReference>
<dbReference type="PANTHER" id="PTHR22842:SF3">
    <property type="entry name" value="WD REPEAT DOMAIN-CONTAINING PROTEIN 83"/>
    <property type="match status" value="1"/>
</dbReference>
<evidence type="ECO:0000313" key="8">
    <source>
        <dbReference type="Proteomes" id="UP001140172"/>
    </source>
</evidence>
<dbReference type="AlphaFoldDB" id="A0A9W8LJP6"/>
<dbReference type="InterPro" id="IPR001680">
    <property type="entry name" value="WD40_rpt"/>
</dbReference>
<dbReference type="Pfam" id="PF00400">
    <property type="entry name" value="WD40"/>
    <property type="match status" value="3"/>
</dbReference>
<dbReference type="Gene3D" id="2.130.10.10">
    <property type="entry name" value="YVTN repeat-like/Quinoprotein amine dehydrogenase"/>
    <property type="match status" value="2"/>
</dbReference>
<dbReference type="InterPro" id="IPR015943">
    <property type="entry name" value="WD40/YVTN_repeat-like_dom_sf"/>
</dbReference>
<dbReference type="InterPro" id="IPR019775">
    <property type="entry name" value="WD40_repeat_CS"/>
</dbReference>
<comment type="similarity">
    <text evidence="5">Belongs to the WD repeat MORG1 family.</text>
</comment>
<dbReference type="Proteomes" id="UP001140172">
    <property type="component" value="Unassembled WGS sequence"/>
</dbReference>
<dbReference type="OrthoDB" id="1068471at2759"/>
<keyword evidence="8" id="KW-1185">Reference proteome</keyword>